<accession>A0A3G4ZTV3</accession>
<reference evidence="3" key="1">
    <citation type="submission" date="2018-10" db="EMBL/GenBank/DDBJ databases">
        <title>Hidden diversity of soil giant viruses.</title>
        <authorList>
            <person name="Schulz F."/>
            <person name="Alteio L."/>
            <person name="Goudeau D."/>
            <person name="Ryan E.M."/>
            <person name="Malmstrom R.R."/>
            <person name="Blanchard J."/>
            <person name="Woyke T."/>
        </authorList>
    </citation>
    <scope>NUCLEOTIDE SEQUENCE</scope>
    <source>
        <strain evidence="3">EDV1</strain>
    </source>
</reference>
<dbReference type="SUPFAM" id="SSF54001">
    <property type="entry name" value="Cysteine proteinases"/>
    <property type="match status" value="1"/>
</dbReference>
<gene>
    <name evidence="3" type="ORF">Edafosvirus10_2</name>
</gene>
<sequence length="258" mass="28727">MTRNYLSREKMEKKIAMRNKASKFVPTKLFVPPVTSVKNKCTQIYDQGELSSCTANAFCSAYTILENVKNGSVTFEPSRLFVYYYERLVEDSYNPNYVADTGADVTDGENYVLTNGICSETSWPYSASNVNVEPPQQCNIEAINHKIKSYSTIPLDGNLINNIKLAINNSTPVLIAIQVYDSFESDFTSSTGIVTIPKSTESNLGGHEMCLVGYTESKRLFTVLNSWGSSWGNGGFCYIPYDYLSNPNLGMQFTVISL</sequence>
<proteinExistence type="inferred from homology"/>
<dbReference type="SMART" id="SM00645">
    <property type="entry name" value="Pept_C1"/>
    <property type="match status" value="1"/>
</dbReference>
<dbReference type="InterPro" id="IPR013128">
    <property type="entry name" value="Peptidase_C1A"/>
</dbReference>
<feature type="domain" description="Peptidase C1A papain C-terminal" evidence="2">
    <location>
        <begin position="31"/>
        <end position="251"/>
    </location>
</feature>
<name>A0A3G4ZTV3_9VIRU</name>
<comment type="similarity">
    <text evidence="1">Belongs to the peptidase C1 family.</text>
</comment>
<evidence type="ECO:0000256" key="1">
    <source>
        <dbReference type="ARBA" id="ARBA00008455"/>
    </source>
</evidence>
<dbReference type="InterPro" id="IPR038765">
    <property type="entry name" value="Papain-like_cys_pep_sf"/>
</dbReference>
<dbReference type="GO" id="GO:0006508">
    <property type="term" value="P:proteolysis"/>
    <property type="evidence" value="ECO:0007669"/>
    <property type="project" value="InterPro"/>
</dbReference>
<protein>
    <submittedName>
        <fullName evidence="3">Peptidase C1</fullName>
    </submittedName>
</protein>
<organism evidence="3">
    <name type="scientific">Edafosvirus sp</name>
    <dbReference type="NCBI Taxonomy" id="2487765"/>
    <lineage>
        <taxon>Viruses</taxon>
        <taxon>Varidnaviria</taxon>
        <taxon>Bamfordvirae</taxon>
        <taxon>Nucleocytoviricota</taxon>
        <taxon>Megaviricetes</taxon>
        <taxon>Imitervirales</taxon>
        <taxon>Mimiviridae</taxon>
        <taxon>Klosneuvirinae</taxon>
    </lineage>
</organism>
<dbReference type="EMBL" id="MK072075">
    <property type="protein sequence ID" value="AYV78327.1"/>
    <property type="molecule type" value="Genomic_DNA"/>
</dbReference>
<dbReference type="InterPro" id="IPR000668">
    <property type="entry name" value="Peptidase_C1A_C"/>
</dbReference>
<evidence type="ECO:0000259" key="2">
    <source>
        <dbReference type="SMART" id="SM00645"/>
    </source>
</evidence>
<dbReference type="Gene3D" id="3.90.70.10">
    <property type="entry name" value="Cysteine proteinases"/>
    <property type="match status" value="1"/>
</dbReference>
<dbReference type="GO" id="GO:0008234">
    <property type="term" value="F:cysteine-type peptidase activity"/>
    <property type="evidence" value="ECO:0007669"/>
    <property type="project" value="InterPro"/>
</dbReference>
<dbReference type="CDD" id="cd02619">
    <property type="entry name" value="Peptidase_C1"/>
    <property type="match status" value="1"/>
</dbReference>
<dbReference type="Pfam" id="PF00112">
    <property type="entry name" value="Peptidase_C1"/>
    <property type="match status" value="1"/>
</dbReference>
<evidence type="ECO:0000313" key="3">
    <source>
        <dbReference type="EMBL" id="AYV78327.1"/>
    </source>
</evidence>
<dbReference type="PANTHER" id="PTHR12411">
    <property type="entry name" value="CYSTEINE PROTEASE FAMILY C1-RELATED"/>
    <property type="match status" value="1"/>
</dbReference>